<dbReference type="FunFam" id="1.10.8.60:FF:000006">
    <property type="entry name" value="26S protease regulatory subunit 8"/>
    <property type="match status" value="1"/>
</dbReference>
<dbReference type="InterPro" id="IPR041569">
    <property type="entry name" value="AAA_lid_3"/>
</dbReference>
<dbReference type="GO" id="GO:0000502">
    <property type="term" value="C:proteasome complex"/>
    <property type="evidence" value="ECO:0007669"/>
    <property type="project" value="UniProtKB-KW"/>
</dbReference>
<proteinExistence type="inferred from homology"/>
<evidence type="ECO:0000313" key="11">
    <source>
        <dbReference type="Proteomes" id="UP001147747"/>
    </source>
</evidence>
<feature type="domain" description="Proteasomal ATPase second OB" evidence="8">
    <location>
        <begin position="56"/>
        <end position="104"/>
    </location>
</feature>
<dbReference type="InterPro" id="IPR003960">
    <property type="entry name" value="ATPase_AAA_CS"/>
</dbReference>
<accession>A0A9W9W5R5</accession>
<dbReference type="InterPro" id="IPR032501">
    <property type="entry name" value="Prot_ATP_ID_OB_2nd"/>
</dbReference>
<dbReference type="PANTHER" id="PTHR23073">
    <property type="entry name" value="26S PROTEASOME REGULATORY SUBUNIT"/>
    <property type="match status" value="1"/>
</dbReference>
<dbReference type="InterPro" id="IPR027417">
    <property type="entry name" value="P-loop_NTPase"/>
</dbReference>
<evidence type="ECO:0000259" key="9">
    <source>
        <dbReference type="Pfam" id="PF17862"/>
    </source>
</evidence>
<comment type="similarity">
    <text evidence="6">Belongs to the AAA ATPase family.</text>
</comment>
<dbReference type="Pfam" id="PF16450">
    <property type="entry name" value="Prot_ATP_ID_OB_C"/>
    <property type="match status" value="1"/>
</dbReference>
<keyword evidence="11" id="KW-1185">Reference proteome</keyword>
<organism evidence="10 11">
    <name type="scientific">Penicillium cosmopolitanum</name>
    <dbReference type="NCBI Taxonomy" id="1131564"/>
    <lineage>
        <taxon>Eukaryota</taxon>
        <taxon>Fungi</taxon>
        <taxon>Dikarya</taxon>
        <taxon>Ascomycota</taxon>
        <taxon>Pezizomycotina</taxon>
        <taxon>Eurotiomycetes</taxon>
        <taxon>Eurotiomycetidae</taxon>
        <taxon>Eurotiales</taxon>
        <taxon>Aspergillaceae</taxon>
        <taxon>Penicillium</taxon>
    </lineage>
</organism>
<dbReference type="PROSITE" id="PS00674">
    <property type="entry name" value="AAA"/>
    <property type="match status" value="1"/>
</dbReference>
<dbReference type="GO" id="GO:0016887">
    <property type="term" value="F:ATP hydrolysis activity"/>
    <property type="evidence" value="ECO:0007669"/>
    <property type="project" value="InterPro"/>
</dbReference>
<feature type="domain" description="ATPase AAA-type core" evidence="7">
    <location>
        <begin position="197"/>
        <end position="286"/>
    </location>
</feature>
<evidence type="ECO:0000256" key="4">
    <source>
        <dbReference type="ARBA" id="ARBA00022840"/>
    </source>
</evidence>
<gene>
    <name evidence="10" type="ORF">N7509_003839</name>
</gene>
<keyword evidence="3 6" id="KW-0547">Nucleotide-binding</keyword>
<dbReference type="Pfam" id="PF00004">
    <property type="entry name" value="AAA"/>
    <property type="match status" value="1"/>
</dbReference>
<dbReference type="FunFam" id="2.40.50.140:FF:000068">
    <property type="entry name" value="26S protease regulatory subunit 8"/>
    <property type="match status" value="1"/>
</dbReference>
<evidence type="ECO:0000256" key="1">
    <source>
        <dbReference type="ARBA" id="ARBA00004496"/>
    </source>
</evidence>
<dbReference type="AlphaFoldDB" id="A0A9W9W5R5"/>
<keyword evidence="4 6" id="KW-0067">ATP-binding</keyword>
<dbReference type="GO" id="GO:0005737">
    <property type="term" value="C:cytoplasm"/>
    <property type="evidence" value="ECO:0007669"/>
    <property type="project" value="UniProtKB-SubCell"/>
</dbReference>
<dbReference type="Proteomes" id="UP001147747">
    <property type="component" value="Unassembled WGS sequence"/>
</dbReference>
<dbReference type="GO" id="GO:0005524">
    <property type="term" value="F:ATP binding"/>
    <property type="evidence" value="ECO:0007669"/>
    <property type="project" value="UniProtKB-KW"/>
</dbReference>
<dbReference type="Gene3D" id="1.10.8.60">
    <property type="match status" value="1"/>
</dbReference>
<dbReference type="InterPro" id="IPR012340">
    <property type="entry name" value="NA-bd_OB-fold"/>
</dbReference>
<dbReference type="RefSeq" id="XP_056491210.1">
    <property type="nucleotide sequence ID" value="XM_056628476.1"/>
</dbReference>
<name>A0A9W9W5R5_9EURO</name>
<dbReference type="Pfam" id="PF17862">
    <property type="entry name" value="AAA_lid_3"/>
    <property type="match status" value="1"/>
</dbReference>
<dbReference type="Gene3D" id="2.40.50.140">
    <property type="entry name" value="Nucleic acid-binding proteins"/>
    <property type="match status" value="1"/>
</dbReference>
<dbReference type="InterPro" id="IPR050221">
    <property type="entry name" value="26S_Proteasome_ATPase"/>
</dbReference>
<reference evidence="10" key="2">
    <citation type="journal article" date="2023" name="IMA Fungus">
        <title>Comparative genomic study of the Penicillium genus elucidates a diverse pangenome and 15 lateral gene transfer events.</title>
        <authorList>
            <person name="Petersen C."/>
            <person name="Sorensen T."/>
            <person name="Nielsen M.R."/>
            <person name="Sondergaard T.E."/>
            <person name="Sorensen J.L."/>
            <person name="Fitzpatrick D.A."/>
            <person name="Frisvad J.C."/>
            <person name="Nielsen K.L."/>
        </authorList>
    </citation>
    <scope>NUCLEOTIDE SEQUENCE</scope>
    <source>
        <strain evidence="10">IBT 29677</strain>
    </source>
</reference>
<evidence type="ECO:0000313" key="10">
    <source>
        <dbReference type="EMBL" id="KAJ5403968.1"/>
    </source>
</evidence>
<comment type="subcellular location">
    <subcellularLocation>
        <location evidence="1">Cytoplasm</location>
    </subcellularLocation>
</comment>
<evidence type="ECO:0000256" key="5">
    <source>
        <dbReference type="ARBA" id="ARBA00022942"/>
    </source>
</evidence>
<dbReference type="GeneID" id="81367456"/>
<comment type="caution">
    <text evidence="10">The sequence shown here is derived from an EMBL/GenBank/DDBJ whole genome shotgun (WGS) entry which is preliminary data.</text>
</comment>
<sequence length="401" mass="45126">MALDNYYRNKIEGMKLEIIQGQAVLRRLEAQRNDYNSRVRLLREELGLLQQPGSYVGEVVKVMSTKKVLVKVHPEGKYVVDIADGVDIAKLTVGKRVALLSDSYKLEKMLPSSVDPLVSLMMVEKVPDSTYDMIGGLDQQIKEIKEVIELGLKHPELFESLGIAQPKGVLLYGPRVPERHCWHEPWPITPTAVSFGRMVRELFVMAREHAPSIIFMDEIDSIGSSRIDSAGGGDSEVQRTMLELLNQLDGFEPTKNIKIIMATNRLDILDPALLRPGRIDRKIEFPPSFVSPLFPFCGVYTIFFRGSSANHDLICRVEARADILRIHSRSMNLTRGINLTKIAEKMNGCSGAELKGVCTEAGMYALRERRVHVTQEDFDLATAKILNKHDDKEVAVSKLWK</sequence>
<evidence type="ECO:0000259" key="7">
    <source>
        <dbReference type="Pfam" id="PF00004"/>
    </source>
</evidence>
<dbReference type="InterPro" id="IPR003959">
    <property type="entry name" value="ATPase_AAA_core"/>
</dbReference>
<dbReference type="SUPFAM" id="SSF52540">
    <property type="entry name" value="P-loop containing nucleoside triphosphate hydrolases"/>
    <property type="match status" value="1"/>
</dbReference>
<dbReference type="OrthoDB" id="1664597at2759"/>
<keyword evidence="2" id="KW-0963">Cytoplasm</keyword>
<dbReference type="EMBL" id="JAPZBU010000005">
    <property type="protein sequence ID" value="KAJ5403968.1"/>
    <property type="molecule type" value="Genomic_DNA"/>
</dbReference>
<reference evidence="10" key="1">
    <citation type="submission" date="2022-12" db="EMBL/GenBank/DDBJ databases">
        <authorList>
            <person name="Petersen C."/>
        </authorList>
    </citation>
    <scope>NUCLEOTIDE SEQUENCE</scope>
    <source>
        <strain evidence="10">IBT 29677</strain>
    </source>
</reference>
<evidence type="ECO:0000256" key="6">
    <source>
        <dbReference type="RuleBase" id="RU003651"/>
    </source>
</evidence>
<evidence type="ECO:0000259" key="8">
    <source>
        <dbReference type="Pfam" id="PF16450"/>
    </source>
</evidence>
<evidence type="ECO:0000256" key="3">
    <source>
        <dbReference type="ARBA" id="ARBA00022741"/>
    </source>
</evidence>
<dbReference type="Gene3D" id="3.40.50.300">
    <property type="entry name" value="P-loop containing nucleotide triphosphate hydrolases"/>
    <property type="match status" value="2"/>
</dbReference>
<protein>
    <submittedName>
        <fullName evidence="10">26S proteasome regulatory subunit</fullName>
    </submittedName>
</protein>
<evidence type="ECO:0000256" key="2">
    <source>
        <dbReference type="ARBA" id="ARBA00022490"/>
    </source>
</evidence>
<keyword evidence="5 10" id="KW-0647">Proteasome</keyword>
<feature type="domain" description="AAA ATPase AAA+ lid" evidence="9">
    <location>
        <begin position="337"/>
        <end position="379"/>
    </location>
</feature>